<feature type="compositionally biased region" description="Basic and acidic residues" evidence="1">
    <location>
        <begin position="1396"/>
        <end position="1410"/>
    </location>
</feature>
<feature type="domain" description="Glycosyl hydrolase family 98 putative carbohydrate-binding module" evidence="3">
    <location>
        <begin position="1375"/>
        <end position="1522"/>
    </location>
</feature>
<accession>A0A4Q8AF67</accession>
<dbReference type="InterPro" id="IPR035364">
    <property type="entry name" value="Beta_sandwich_GH101"/>
</dbReference>
<dbReference type="InterPro" id="IPR038637">
    <property type="entry name" value="NPCBM_sf"/>
</dbReference>
<dbReference type="CDD" id="cd14244">
    <property type="entry name" value="GH_101_like"/>
    <property type="match status" value="1"/>
</dbReference>
<dbReference type="InterPro" id="IPR008979">
    <property type="entry name" value="Galactose-bd-like_sf"/>
</dbReference>
<dbReference type="Gene3D" id="2.60.120.1060">
    <property type="entry name" value="NPCBM/NEW2 domain"/>
    <property type="match status" value="2"/>
</dbReference>
<evidence type="ECO:0000259" key="3">
    <source>
        <dbReference type="SMART" id="SM00776"/>
    </source>
</evidence>
<dbReference type="InterPro" id="IPR018905">
    <property type="entry name" value="A-galactase_NEW3"/>
</dbReference>
<dbReference type="InterPro" id="IPR013780">
    <property type="entry name" value="Glyco_hydro_b"/>
</dbReference>
<dbReference type="InterPro" id="IPR040633">
    <property type="entry name" value="Gal_mutarotas_3"/>
</dbReference>
<dbReference type="OrthoDB" id="1095434at2"/>
<dbReference type="Proteomes" id="UP000292685">
    <property type="component" value="Unassembled WGS sequence"/>
</dbReference>
<feature type="chain" id="PRO_5038989483" evidence="2">
    <location>
        <begin position="31"/>
        <end position="1524"/>
    </location>
</feature>
<keyword evidence="2" id="KW-0732">Signal</keyword>
<dbReference type="RefSeq" id="WP_130451401.1">
    <property type="nucleotide sequence ID" value="NZ_SHLA01000001.1"/>
</dbReference>
<dbReference type="InterPro" id="IPR014718">
    <property type="entry name" value="GH-type_carb-bd"/>
</dbReference>
<evidence type="ECO:0000256" key="1">
    <source>
        <dbReference type="SAM" id="MobiDB-lite"/>
    </source>
</evidence>
<dbReference type="InterPro" id="IPR013222">
    <property type="entry name" value="Glyco_hyd_98_carb-bd"/>
</dbReference>
<dbReference type="SUPFAM" id="SSF49785">
    <property type="entry name" value="Galactose-binding domain-like"/>
    <property type="match status" value="2"/>
</dbReference>
<feature type="region of interest" description="Disordered" evidence="1">
    <location>
        <begin position="689"/>
        <end position="715"/>
    </location>
</feature>
<reference evidence="4 5" key="1">
    <citation type="submission" date="2019-02" db="EMBL/GenBank/DDBJ databases">
        <title>Sequencing the genomes of 1000 actinobacteria strains.</title>
        <authorList>
            <person name="Klenk H.-P."/>
        </authorList>
    </citation>
    <scope>NUCLEOTIDE SEQUENCE [LARGE SCALE GENOMIC DNA]</scope>
    <source>
        <strain evidence="4 5">DSM 17364</strain>
    </source>
</reference>
<feature type="region of interest" description="Disordered" evidence="1">
    <location>
        <begin position="1346"/>
        <end position="1377"/>
    </location>
</feature>
<dbReference type="Gene3D" id="2.60.40.1180">
    <property type="entry name" value="Golgi alpha-mannosidase II"/>
    <property type="match status" value="1"/>
</dbReference>
<dbReference type="InterPro" id="IPR025706">
    <property type="entry name" value="Endoa_GalNAc"/>
</dbReference>
<dbReference type="Gene3D" id="2.70.98.10">
    <property type="match status" value="1"/>
</dbReference>
<dbReference type="Pfam" id="PF08305">
    <property type="entry name" value="NPCBM"/>
    <property type="match status" value="2"/>
</dbReference>
<dbReference type="Pfam" id="PF17451">
    <property type="entry name" value="Glyco_hyd_101C"/>
    <property type="match status" value="1"/>
</dbReference>
<dbReference type="InterPro" id="IPR049314">
    <property type="entry name" value="GH101_dom-5"/>
</dbReference>
<dbReference type="Gene3D" id="2.60.120.260">
    <property type="entry name" value="Galactose-binding domain-like"/>
    <property type="match status" value="2"/>
</dbReference>
<dbReference type="GO" id="GO:0030246">
    <property type="term" value="F:carbohydrate binding"/>
    <property type="evidence" value="ECO:0007669"/>
    <property type="project" value="InterPro"/>
</dbReference>
<dbReference type="Pfam" id="PF18080">
    <property type="entry name" value="Gal_mutarotas_3"/>
    <property type="match status" value="1"/>
</dbReference>
<evidence type="ECO:0000256" key="2">
    <source>
        <dbReference type="SAM" id="SignalP"/>
    </source>
</evidence>
<name>A0A4Q8AF67_9MICC</name>
<comment type="caution">
    <text evidence="4">The sequence shown here is derived from an EMBL/GenBank/DDBJ whole genome shotgun (WGS) entry which is preliminary data.</text>
</comment>
<sequence>MRSSPHPFRRNLGLATIGVLAASVVAPAMASTAVAAPLEAATEVIASEQLSVTVSTAFPQVVSYQDVASSAVLDGKAKPLTEMLVNGETHDVEVTATTQGSAVDYQIAFPGIPGALIDARLSVAGNIVTFEVTAIKDGTETQIRSLQIPGHDLVSVASDDAGAEVSTAKLSVDRNATGDTFEPITEQTQLDAAPKSSAFALANTDQLAAALESNALYDTSSGPGYRDQGRFWRQAVADGDQVRMGLSSGQWLYRADESTETEELPWTKVAITADANADGEVDWQDGAVAFRDIAVMPNKGDDVKEKVVQRIPFNFASQATHPFLRTLDDTKRIALGTDGLGQSVLLKGFGNEGHDSANTDFADNYNTRAGGLEDLNKLLEAGEEWNASFGVHINQTEAYPESLFFDTEQWSPASKGWNWLDQSYIIDQRSDILSGTLAERVATFREQTHPNLDMVYVDVYYQFGWLADRLQKELIANDFRVASEWSYSLARHNTWSHWATDETYGGATNKGINSDIMRFALNSQKDTWNPHPLLGNANIAEWEGWRGENSYDEFYRNIWTRNLPTKFIQHHEILEWDDERIALTDDVVVTGTSTEDRVISVGGVDVLTGGTYLLPWANEGEAAKLYHYNPEGGTTTWTLPESFDPEGTYTVSKLTDQGRTDAVDVVASAGEISLDAQAHQPYVLTSVADVPADEGDQTDKKNKGKGKGNGQDRAKSTGLAFSQGLKNGQGQGLERALSRMEVRGKGAEGGGSESEPAVVSSVLPENADFGEGTPVEDPGFNSGSLDPWAPEGEVTIERNDLGHTFAQFGEGPGSLTQSLGMLEEGTHSVSAWVEVEPGRERDLTLSVSGAGDQPVANTVSSSGAANYVAADEKNGMHFQRVRVLVDSDGSTQPVLTLAVGEGDAPVRVDDIRVVATERVASEGVLSEDFENVDQGWGPFIKGNAGGSTDPRTHLSELNAPYTQAGWNGKLVDDVIDGDWSLKAHEENRAPGGGPGLVYRTSNYTLPMTPGHEYRISFDYQNSHDDQYRWVGGYDSASGPVQTDSKELPQARSTERFEQTLVAGSCGEAWVGLERSGRSGGADFILDNLLVEDLGASDEVPACAQFDVTTSLDSLVQGEENQFTTTFTSDEPETISDLAVELTLPEGWTATAETPATAAALAPGETLTTTWQVVPPLEADGDYTVGASASYQSATDPAGLRTIDSELGIYTLPKPPVAPVYASDHQWVSAENGWGPVERDMANGGRDAADGPVLTLGGVTYEKGLGAHASSNIEYYTGGNCSRFTAMVGVDDSQGSAGTVVFSVLADGEELIKTPLLGNSDDPVAIDVDISGAQNVNLLVGAGPDGNGNDHADWADARFDCAPDGATEPPSDPVAPAGTAFASDLEFLSESNGWGPVERDQSNGEKERNDGGELSIRGETFAKGLGTHADSSVEFFTGGQCARFTASVGIDDSRVAKKNGSVIFTVVGDGQTLAETPLLTWESAVHDLTVDIAGVEQVTLAADVNGDDGGDDHANWGDATFECEE</sequence>
<feature type="signal peptide" evidence="2">
    <location>
        <begin position="1"/>
        <end position="30"/>
    </location>
</feature>
<dbReference type="EMBL" id="SHLA01000001">
    <property type="protein sequence ID" value="RZU62888.1"/>
    <property type="molecule type" value="Genomic_DNA"/>
</dbReference>
<feature type="domain" description="Glycosyl hydrolase family 98 putative carbohydrate-binding module" evidence="3">
    <location>
        <begin position="1215"/>
        <end position="1360"/>
    </location>
</feature>
<proteinExistence type="predicted"/>
<protein>
    <submittedName>
        <fullName evidence="4">Alpha-galactosidase-like protein</fullName>
    </submittedName>
</protein>
<dbReference type="Pfam" id="PF10633">
    <property type="entry name" value="NPCBM_assoc"/>
    <property type="match status" value="1"/>
</dbReference>
<dbReference type="SMART" id="SM00776">
    <property type="entry name" value="NPCBM"/>
    <property type="match status" value="2"/>
</dbReference>
<evidence type="ECO:0000313" key="4">
    <source>
        <dbReference type="EMBL" id="RZU62888.1"/>
    </source>
</evidence>
<evidence type="ECO:0000313" key="5">
    <source>
        <dbReference type="Proteomes" id="UP000292685"/>
    </source>
</evidence>
<dbReference type="Pfam" id="PF21466">
    <property type="entry name" value="GH101_dom-5"/>
    <property type="match status" value="1"/>
</dbReference>
<gene>
    <name evidence="4" type="ORF">EV380_2493</name>
</gene>
<dbReference type="Pfam" id="PF12905">
    <property type="entry name" value="Glyco_hydro_101"/>
    <property type="match status" value="1"/>
</dbReference>
<dbReference type="Gene3D" id="3.20.20.80">
    <property type="entry name" value="Glycosidases"/>
    <property type="match status" value="1"/>
</dbReference>
<feature type="region of interest" description="Disordered" evidence="1">
    <location>
        <begin position="1389"/>
        <end position="1414"/>
    </location>
</feature>
<dbReference type="GO" id="GO:0033926">
    <property type="term" value="F:endo-alpha-N-acetylgalactosaminidase activity"/>
    <property type="evidence" value="ECO:0007669"/>
    <property type="project" value="InterPro"/>
</dbReference>
<organism evidence="4 5">
    <name type="scientific">Zhihengliuella halotolerans</name>
    <dbReference type="NCBI Taxonomy" id="370736"/>
    <lineage>
        <taxon>Bacteria</taxon>
        <taxon>Bacillati</taxon>
        <taxon>Actinomycetota</taxon>
        <taxon>Actinomycetes</taxon>
        <taxon>Micrococcales</taxon>
        <taxon>Micrococcaceae</taxon>
        <taxon>Zhihengliuella</taxon>
    </lineage>
</organism>
<dbReference type="InterPro" id="IPR040502">
    <property type="entry name" value="GH101_dom-6"/>
</dbReference>
<keyword evidence="5" id="KW-1185">Reference proteome</keyword>
<feature type="compositionally biased region" description="Basic and acidic residues" evidence="1">
    <location>
        <begin position="1347"/>
        <end position="1360"/>
    </location>
</feature>
<dbReference type="Pfam" id="PF17974">
    <property type="entry name" value="GalBD_like"/>
    <property type="match status" value="1"/>
</dbReference>